<name>A0ABS5QBI0_9PROT</name>
<organism evidence="6 7">
    <name type="scientific">Roseococcus pinisoli</name>
    <dbReference type="NCBI Taxonomy" id="2835040"/>
    <lineage>
        <taxon>Bacteria</taxon>
        <taxon>Pseudomonadati</taxon>
        <taxon>Pseudomonadota</taxon>
        <taxon>Alphaproteobacteria</taxon>
        <taxon>Acetobacterales</taxon>
        <taxon>Roseomonadaceae</taxon>
        <taxon>Roseococcus</taxon>
    </lineage>
</organism>
<sequence length="196" mass="19274">MRVLILGAGGHGRAVCEAALDAGFEVAGFLDGRAPLPAVLGLPVLGTEAAHEGGPLLIAFGDNAARLAAAARLRAPLPVLLHPSAIKARSAEIAEGAVVMPRAVLGAQARIGRLALVNTGAIVEHDVELGEGAHIGPGAILCGGVRIGPRAMVGAGAVVAPNVRVGEGAVIGAGAAVTTEVDAFSRVAGVPARIIS</sequence>
<keyword evidence="2" id="KW-0808">Transferase</keyword>
<evidence type="ECO:0000256" key="3">
    <source>
        <dbReference type="ARBA" id="ARBA00022737"/>
    </source>
</evidence>
<accession>A0ABS5QBI0</accession>
<evidence type="ECO:0000313" key="6">
    <source>
        <dbReference type="EMBL" id="MBS7809943.1"/>
    </source>
</evidence>
<dbReference type="InterPro" id="IPR001451">
    <property type="entry name" value="Hexapep"/>
</dbReference>
<dbReference type="RefSeq" id="WP_213668595.1">
    <property type="nucleotide sequence ID" value="NZ_JAHCDA010000001.1"/>
</dbReference>
<reference evidence="6 7" key="1">
    <citation type="submission" date="2021-05" db="EMBL/GenBank/DDBJ databases">
        <title>Roseococcus sp. XZZS9, whole genome shotgun sequencing project.</title>
        <authorList>
            <person name="Zhao G."/>
            <person name="Shen L."/>
        </authorList>
    </citation>
    <scope>NUCLEOTIDE SEQUENCE [LARGE SCALE GENOMIC DNA]</scope>
    <source>
        <strain evidence="6 7">XZZS9</strain>
    </source>
</reference>
<dbReference type="InterPro" id="IPR020019">
    <property type="entry name" value="AcTrfase_PglD-like"/>
</dbReference>
<comment type="caution">
    <text evidence="6">The sequence shown here is derived from an EMBL/GenBank/DDBJ whole genome shotgun (WGS) entry which is preliminary data.</text>
</comment>
<dbReference type="InterPro" id="IPR050179">
    <property type="entry name" value="Trans_hexapeptide_repeat"/>
</dbReference>
<dbReference type="Pfam" id="PF00132">
    <property type="entry name" value="Hexapep"/>
    <property type="match status" value="1"/>
</dbReference>
<keyword evidence="3" id="KW-0677">Repeat</keyword>
<keyword evidence="4" id="KW-0012">Acyltransferase</keyword>
<evidence type="ECO:0000256" key="4">
    <source>
        <dbReference type="ARBA" id="ARBA00023315"/>
    </source>
</evidence>
<dbReference type="InterPro" id="IPR041561">
    <property type="entry name" value="PglD_N"/>
</dbReference>
<dbReference type="EMBL" id="JAHCDA010000001">
    <property type="protein sequence ID" value="MBS7809943.1"/>
    <property type="molecule type" value="Genomic_DNA"/>
</dbReference>
<keyword evidence="7" id="KW-1185">Reference proteome</keyword>
<comment type="similarity">
    <text evidence="1">Belongs to the transferase hexapeptide repeat family.</text>
</comment>
<dbReference type="PANTHER" id="PTHR43300">
    <property type="entry name" value="ACETYLTRANSFERASE"/>
    <property type="match status" value="1"/>
</dbReference>
<dbReference type="PROSITE" id="PS00101">
    <property type="entry name" value="HEXAPEP_TRANSFERASES"/>
    <property type="match status" value="1"/>
</dbReference>
<dbReference type="PANTHER" id="PTHR43300:SF7">
    <property type="entry name" value="UDP-N-ACETYLBACILLOSAMINE N-ACETYLTRANSFERASE"/>
    <property type="match status" value="1"/>
</dbReference>
<feature type="domain" description="PglD N-terminal" evidence="5">
    <location>
        <begin position="2"/>
        <end position="72"/>
    </location>
</feature>
<evidence type="ECO:0000313" key="7">
    <source>
        <dbReference type="Proteomes" id="UP000766336"/>
    </source>
</evidence>
<proteinExistence type="inferred from homology"/>
<dbReference type="SUPFAM" id="SSF51161">
    <property type="entry name" value="Trimeric LpxA-like enzymes"/>
    <property type="match status" value="1"/>
</dbReference>
<protein>
    <submittedName>
        <fullName evidence="6">NeuD/PglB/VioB family sugar acetyltransferase</fullName>
    </submittedName>
</protein>
<dbReference type="Gene3D" id="3.40.50.20">
    <property type="match status" value="1"/>
</dbReference>
<evidence type="ECO:0000256" key="2">
    <source>
        <dbReference type="ARBA" id="ARBA00022679"/>
    </source>
</evidence>
<dbReference type="CDD" id="cd03360">
    <property type="entry name" value="LbH_AT_putative"/>
    <property type="match status" value="1"/>
</dbReference>
<evidence type="ECO:0000259" key="5">
    <source>
        <dbReference type="Pfam" id="PF17836"/>
    </source>
</evidence>
<dbReference type="InterPro" id="IPR011004">
    <property type="entry name" value="Trimer_LpxA-like_sf"/>
</dbReference>
<gene>
    <name evidence="6" type="ORF">KHU32_03275</name>
</gene>
<dbReference type="Pfam" id="PF17836">
    <property type="entry name" value="PglD_N"/>
    <property type="match status" value="1"/>
</dbReference>
<dbReference type="Proteomes" id="UP000766336">
    <property type="component" value="Unassembled WGS sequence"/>
</dbReference>
<dbReference type="Gene3D" id="2.160.10.10">
    <property type="entry name" value="Hexapeptide repeat proteins"/>
    <property type="match status" value="1"/>
</dbReference>
<dbReference type="InterPro" id="IPR018357">
    <property type="entry name" value="Hexapep_transf_CS"/>
</dbReference>
<evidence type="ECO:0000256" key="1">
    <source>
        <dbReference type="ARBA" id="ARBA00007274"/>
    </source>
</evidence>
<dbReference type="NCBIfam" id="TIGR03570">
    <property type="entry name" value="NeuD_NnaD"/>
    <property type="match status" value="1"/>
</dbReference>